<proteinExistence type="predicted"/>
<evidence type="ECO:0000256" key="2">
    <source>
        <dbReference type="ARBA" id="ARBA00022692"/>
    </source>
</evidence>
<dbReference type="Gene3D" id="1.20.1740.10">
    <property type="entry name" value="Amino acid/polyamine transporter I"/>
    <property type="match status" value="1"/>
</dbReference>
<organism evidence="7 8">
    <name type="scientific">Gymnopus androsaceus JB14</name>
    <dbReference type="NCBI Taxonomy" id="1447944"/>
    <lineage>
        <taxon>Eukaryota</taxon>
        <taxon>Fungi</taxon>
        <taxon>Dikarya</taxon>
        <taxon>Basidiomycota</taxon>
        <taxon>Agaricomycotina</taxon>
        <taxon>Agaricomycetes</taxon>
        <taxon>Agaricomycetidae</taxon>
        <taxon>Agaricales</taxon>
        <taxon>Marasmiineae</taxon>
        <taxon>Omphalotaceae</taxon>
        <taxon>Gymnopus</taxon>
    </lineage>
</organism>
<dbReference type="InterPro" id="IPR050598">
    <property type="entry name" value="AminoAcid_Transporter"/>
</dbReference>
<protein>
    <submittedName>
        <fullName evidence="7">High affinity methionine permease</fullName>
    </submittedName>
</protein>
<feature type="transmembrane region" description="Helical" evidence="6">
    <location>
        <begin position="80"/>
        <end position="103"/>
    </location>
</feature>
<dbReference type="AlphaFoldDB" id="A0A6A4IFI5"/>
<feature type="transmembrane region" description="Helical" evidence="6">
    <location>
        <begin position="167"/>
        <end position="188"/>
    </location>
</feature>
<keyword evidence="8" id="KW-1185">Reference proteome</keyword>
<keyword evidence="2 6" id="KW-0812">Transmembrane</keyword>
<accession>A0A6A4IFI5</accession>
<evidence type="ECO:0000313" key="7">
    <source>
        <dbReference type="EMBL" id="KAE9408038.1"/>
    </source>
</evidence>
<sequence>MTDTPSKQSVHSDGTILQSDSSSIPSYEQTGTPVEVVSPLGYHVDWISVIFLNVSRTIGIGVFTTPGTILKGVGSVGMSLIYWVVGFLFSAASLAIYLEYLSYYPKRSGADVAYLEKAYPRPRLFVPALYAFTFVFLSISSSSGIVFAEYILAASGHEASTWNVRGLAVGMCTAVTLGVVAILGLVVLAGGISRVENPGANFRDVFSGTSTNLNSLSNALLKIRFAYAGYENAFSVANEVQDPIPTFKRFAPLSLLIVAFLYFMANIAYFATVPKELIRESHELTASLFFEAIFPNRSAVVTLHVLVAISSLGSVIASTIAASRVVRECGRQGLLPYPRLWASTKPFGTPLAAYALRWFVSSIIIILPPPGDAFNFIVDLQYYPTAVWTLVLTIGIYLIRARRKKANAPASAFRVWDSVAAFALAANVGIMILPWVPPEGGIYAGDVSFFYATYCIAGLGIIVLGAFLYWIWFSVLPRRGNYRIRQVVDKLSDGAQTLRTVKVPLHVLAEWDAVHDDHGQLILPTPSEEYRD</sequence>
<reference evidence="7" key="1">
    <citation type="journal article" date="2019" name="Environ. Microbiol.">
        <title>Fungal ecological strategies reflected in gene transcription - a case study of two litter decomposers.</title>
        <authorList>
            <person name="Barbi F."/>
            <person name="Kohler A."/>
            <person name="Barry K."/>
            <person name="Baskaran P."/>
            <person name="Daum C."/>
            <person name="Fauchery L."/>
            <person name="Ihrmark K."/>
            <person name="Kuo A."/>
            <person name="LaButti K."/>
            <person name="Lipzen A."/>
            <person name="Morin E."/>
            <person name="Grigoriev I.V."/>
            <person name="Henrissat B."/>
            <person name="Lindahl B."/>
            <person name="Martin F."/>
        </authorList>
    </citation>
    <scope>NUCLEOTIDE SEQUENCE</scope>
    <source>
        <strain evidence="7">JB14</strain>
    </source>
</reference>
<gene>
    <name evidence="7" type="ORF">BT96DRAFT_954315</name>
</gene>
<feature type="transmembrane region" description="Helical" evidence="6">
    <location>
        <begin position="250"/>
        <end position="271"/>
    </location>
</feature>
<dbReference type="PIRSF" id="PIRSF006060">
    <property type="entry name" value="AA_transporter"/>
    <property type="match status" value="1"/>
</dbReference>
<dbReference type="EMBL" id="ML769393">
    <property type="protein sequence ID" value="KAE9408038.1"/>
    <property type="molecule type" value="Genomic_DNA"/>
</dbReference>
<feature type="region of interest" description="Disordered" evidence="5">
    <location>
        <begin position="1"/>
        <end position="27"/>
    </location>
</feature>
<dbReference type="Proteomes" id="UP000799118">
    <property type="component" value="Unassembled WGS sequence"/>
</dbReference>
<keyword evidence="4 6" id="KW-0472">Membrane</keyword>
<dbReference type="OrthoDB" id="5982228at2759"/>
<name>A0A6A4IFI5_9AGAR</name>
<dbReference type="PANTHER" id="PTHR11785">
    <property type="entry name" value="AMINO ACID TRANSPORTER"/>
    <property type="match status" value="1"/>
</dbReference>
<feature type="transmembrane region" description="Helical" evidence="6">
    <location>
        <begin position="419"/>
        <end position="437"/>
    </location>
</feature>
<feature type="transmembrane region" description="Helical" evidence="6">
    <location>
        <begin position="124"/>
        <end position="147"/>
    </location>
</feature>
<dbReference type="PANTHER" id="PTHR11785:SF353">
    <property type="entry name" value="METHIONINE TRANSPORTER (EUROFUNG)"/>
    <property type="match status" value="1"/>
</dbReference>
<evidence type="ECO:0000256" key="5">
    <source>
        <dbReference type="SAM" id="MobiDB-lite"/>
    </source>
</evidence>
<evidence type="ECO:0000256" key="3">
    <source>
        <dbReference type="ARBA" id="ARBA00022989"/>
    </source>
</evidence>
<keyword evidence="3 6" id="KW-1133">Transmembrane helix</keyword>
<dbReference type="GO" id="GO:0015179">
    <property type="term" value="F:L-amino acid transmembrane transporter activity"/>
    <property type="evidence" value="ECO:0007669"/>
    <property type="project" value="TreeGrafter"/>
</dbReference>
<feature type="transmembrane region" description="Helical" evidence="6">
    <location>
        <begin position="380"/>
        <end position="399"/>
    </location>
</feature>
<evidence type="ECO:0000256" key="6">
    <source>
        <dbReference type="SAM" id="Phobius"/>
    </source>
</evidence>
<dbReference type="InterPro" id="IPR002293">
    <property type="entry name" value="AA/rel_permease1"/>
</dbReference>
<feature type="transmembrane region" description="Helical" evidence="6">
    <location>
        <begin position="347"/>
        <end position="368"/>
    </location>
</feature>
<evidence type="ECO:0000256" key="1">
    <source>
        <dbReference type="ARBA" id="ARBA00004141"/>
    </source>
</evidence>
<feature type="transmembrane region" description="Helical" evidence="6">
    <location>
        <begin position="303"/>
        <end position="326"/>
    </location>
</feature>
<feature type="transmembrane region" description="Helical" evidence="6">
    <location>
        <begin position="449"/>
        <end position="473"/>
    </location>
</feature>
<evidence type="ECO:0000313" key="8">
    <source>
        <dbReference type="Proteomes" id="UP000799118"/>
    </source>
</evidence>
<dbReference type="Pfam" id="PF13520">
    <property type="entry name" value="AA_permease_2"/>
    <property type="match status" value="1"/>
</dbReference>
<dbReference type="GO" id="GO:0016020">
    <property type="term" value="C:membrane"/>
    <property type="evidence" value="ECO:0007669"/>
    <property type="project" value="UniProtKB-SubCell"/>
</dbReference>
<evidence type="ECO:0000256" key="4">
    <source>
        <dbReference type="ARBA" id="ARBA00023136"/>
    </source>
</evidence>
<comment type="subcellular location">
    <subcellularLocation>
        <location evidence="1">Membrane</location>
        <topology evidence="1">Multi-pass membrane protein</topology>
    </subcellularLocation>
</comment>